<dbReference type="InterPro" id="IPR018392">
    <property type="entry name" value="LysM"/>
</dbReference>
<dbReference type="InterPro" id="IPR029226">
    <property type="entry name" value="Ecp2-like"/>
</dbReference>
<dbReference type="OrthoDB" id="73875at2759"/>
<dbReference type="PROSITE" id="PS51782">
    <property type="entry name" value="LYSM"/>
    <property type="match status" value="1"/>
</dbReference>
<evidence type="ECO:0000259" key="4">
    <source>
        <dbReference type="PROSITE" id="PS51782"/>
    </source>
</evidence>
<keyword evidence="2" id="KW-0843">Virulence</keyword>
<reference evidence="6" key="1">
    <citation type="journal article" date="2013" name="G3 (Bethesda)">
        <title>Comparative genomics of a plant-pathogenic fungus, Pyrenophora tritici-repentis, reveals transduplication and the impact of repeat elements on pathogenicity and population divergence.</title>
        <authorList>
            <person name="Manning V.A."/>
            <person name="Pandelova I."/>
            <person name="Dhillon B."/>
            <person name="Wilhelm L.J."/>
            <person name="Goodwin S.B."/>
            <person name="Berlin A.M."/>
            <person name="Figueroa M."/>
            <person name="Freitag M."/>
            <person name="Hane J.K."/>
            <person name="Henrissat B."/>
            <person name="Holman W.H."/>
            <person name="Kodira C.D."/>
            <person name="Martin J."/>
            <person name="Oliver R.P."/>
            <person name="Robbertse B."/>
            <person name="Schackwitz W."/>
            <person name="Schwartz D.C."/>
            <person name="Spatafora J.W."/>
            <person name="Turgeon B.G."/>
            <person name="Yandava C."/>
            <person name="Young S."/>
            <person name="Zhou S."/>
            <person name="Zeng Q."/>
            <person name="Grigoriev I.V."/>
            <person name="Ma L.-J."/>
            <person name="Ciuffetti L.M."/>
        </authorList>
    </citation>
    <scope>NUCLEOTIDE SEQUENCE [LARGE SCALE GENOMIC DNA]</scope>
    <source>
        <strain evidence="6">Pt-1C-BFP</strain>
    </source>
</reference>
<feature type="region of interest" description="Disordered" evidence="3">
    <location>
        <begin position="695"/>
        <end position="728"/>
    </location>
</feature>
<proteinExistence type="predicted"/>
<evidence type="ECO:0000256" key="3">
    <source>
        <dbReference type="SAM" id="MobiDB-lite"/>
    </source>
</evidence>
<feature type="compositionally biased region" description="Polar residues" evidence="3">
    <location>
        <begin position="695"/>
        <end position="705"/>
    </location>
</feature>
<dbReference type="KEGG" id="ptrr:6346073"/>
<organism evidence="5 6">
    <name type="scientific">Pyrenophora tritici-repentis (strain Pt-1C-BFP)</name>
    <name type="common">Wheat tan spot fungus</name>
    <name type="synonym">Drechslera tritici-repentis</name>
    <dbReference type="NCBI Taxonomy" id="426418"/>
    <lineage>
        <taxon>Eukaryota</taxon>
        <taxon>Fungi</taxon>
        <taxon>Dikarya</taxon>
        <taxon>Ascomycota</taxon>
        <taxon>Pezizomycotina</taxon>
        <taxon>Dothideomycetes</taxon>
        <taxon>Pleosporomycetidae</taxon>
        <taxon>Pleosporales</taxon>
        <taxon>Pleosporineae</taxon>
        <taxon>Pleosporaceae</taxon>
        <taxon>Pyrenophora</taxon>
    </lineage>
</organism>
<dbReference type="Proteomes" id="UP000001471">
    <property type="component" value="Unassembled WGS sequence"/>
</dbReference>
<dbReference type="GeneID" id="6346073"/>
<evidence type="ECO:0000313" key="6">
    <source>
        <dbReference type="Proteomes" id="UP000001471"/>
    </source>
</evidence>
<protein>
    <recommendedName>
        <fullName evidence="4">LysM domain-containing protein</fullName>
    </recommendedName>
</protein>
<dbReference type="EMBL" id="DS231622">
    <property type="protein sequence ID" value="EDU50718.1"/>
    <property type="molecule type" value="Genomic_DNA"/>
</dbReference>
<dbReference type="OMA" id="VITAPYF"/>
<keyword evidence="1" id="KW-0147">Chitin-binding</keyword>
<dbReference type="PANTHER" id="PTHR47700:SF1">
    <property type="entry name" value="CHITINASE"/>
    <property type="match status" value="1"/>
</dbReference>
<feature type="domain" description="LysM" evidence="4">
    <location>
        <begin position="171"/>
        <end position="216"/>
    </location>
</feature>
<dbReference type="GO" id="GO:0008061">
    <property type="term" value="F:chitin binding"/>
    <property type="evidence" value="ECO:0007669"/>
    <property type="project" value="UniProtKB-KW"/>
</dbReference>
<dbReference type="InParanoid" id="B2WCU0"/>
<gene>
    <name evidence="5" type="ORF">PTRG_07799</name>
</gene>
<dbReference type="Gene3D" id="3.10.350.10">
    <property type="entry name" value="LysM domain"/>
    <property type="match status" value="1"/>
</dbReference>
<accession>B2WCU0</accession>
<dbReference type="STRING" id="426418.B2WCU0"/>
<dbReference type="HOGENOM" id="CLU_356827_0_0_1"/>
<feature type="compositionally biased region" description="Basic and acidic residues" evidence="3">
    <location>
        <begin position="239"/>
        <end position="249"/>
    </location>
</feature>
<dbReference type="PANTHER" id="PTHR47700">
    <property type="entry name" value="V CHITINASE, PUTATIVE (AFU_ORTHOLOGUE AFUA_6G13720)-RELATED"/>
    <property type="match status" value="1"/>
</dbReference>
<dbReference type="Pfam" id="PF14856">
    <property type="entry name" value="Hce2"/>
    <property type="match status" value="1"/>
</dbReference>
<feature type="region of interest" description="Disordered" evidence="3">
    <location>
        <begin position="226"/>
        <end position="251"/>
    </location>
</feature>
<dbReference type="AlphaFoldDB" id="B2WCU0"/>
<dbReference type="InterPro" id="IPR036779">
    <property type="entry name" value="LysM_dom_sf"/>
</dbReference>
<dbReference type="InterPro" id="IPR053214">
    <property type="entry name" value="LysM12-like"/>
</dbReference>
<evidence type="ECO:0000256" key="1">
    <source>
        <dbReference type="ARBA" id="ARBA00022669"/>
    </source>
</evidence>
<evidence type="ECO:0000313" key="5">
    <source>
        <dbReference type="EMBL" id="EDU50718.1"/>
    </source>
</evidence>
<name>B2WCU0_PYRTR</name>
<dbReference type="eggNOG" id="ENOG502RZDE">
    <property type="taxonomic scope" value="Eukaryota"/>
</dbReference>
<evidence type="ECO:0000256" key="2">
    <source>
        <dbReference type="ARBA" id="ARBA00023026"/>
    </source>
</evidence>
<sequence length="786" mass="85634">MRSIVRQIHDYVSNGHGVTDTPFIIFGQSGQATVGVYIGQGLLTQGFAPALKVFEDNFADLNVSTPSLAMQFCGPEYDGSHIFGIMVTSNAKFALIQNAIQAWNNGTCLSYAELTSLTGQATFAKSLTPVSFLNGTAKSPKSLNTTSLEAYKRNGGKTSYHTTLGRRPECKAVEIEPGDSCEALTERCGISPADFTNYNPEEDFCATLMPKQHACYSSGYIPEVSPGPDGDVSSAVNHTKSEDDPKTDDTSTGNWINYDCTNIFIADSLGYTPSERWNGLDADSAWEDVIRAWKDIHGKDKAVTFYTFDVSANVECQKIENLNCDIAIECTKSMDGPTSGPAAQLCERFIHQLYREYHDALFRVASTISTMLVDLENKFAPIPEETDDKQLLLVIDLLTLGTLSVAGPFFNNLLKTLPYFIRASDAAFDNAKEATVNLIGQSTTIAKDLKPDQSNSRWTPEKQASFSNAMGQTIDGWANITGFAVHDLFDGTDASTDILWNAISDGKLIEGKSEGNTPQDTGEADLRAHIGKTIFQYSIPQLWRISNTYPFVIDSGYGCGEDKPLRKYLSDITMEATGACIEDTMYYLVEPHGQSRDCPCATITDFPSKWDCREEKFSALSGLSLLDGNIFAGVTKEDLINGSVRTWKQNGKVNGGGLPDVKDKLTIDDLLSMDVTTPRYVRLPVCIPAQAFQSWDSSKPGSSDNYPCDNPPGINSCGDSTFEDQSSDASSNVADCLEIIENIEGDASTTWTTQVIGKNQRKIASFGSCSFGVEATEQNGNTDFAV</sequence>